<feature type="compositionally biased region" description="Low complexity" evidence="5">
    <location>
        <begin position="79"/>
        <end position="88"/>
    </location>
</feature>
<dbReference type="PANTHER" id="PTHR46910:SF3">
    <property type="entry name" value="HALOTOLERANCE PROTEIN 9-RELATED"/>
    <property type="match status" value="1"/>
</dbReference>
<keyword evidence="4" id="KW-0539">Nucleus</keyword>
<evidence type="ECO:0000313" key="8">
    <source>
        <dbReference type="Proteomes" id="UP000799537"/>
    </source>
</evidence>
<accession>A0A6A6CZV5</accession>
<feature type="compositionally biased region" description="Polar residues" evidence="5">
    <location>
        <begin position="89"/>
        <end position="101"/>
    </location>
</feature>
<evidence type="ECO:0000256" key="2">
    <source>
        <dbReference type="ARBA" id="ARBA00022723"/>
    </source>
</evidence>
<protein>
    <recommendedName>
        <fullName evidence="6">Zn(2)-C6 fungal-type domain-containing protein</fullName>
    </recommendedName>
</protein>
<dbReference type="PROSITE" id="PS00463">
    <property type="entry name" value="ZN2_CY6_FUNGAL_1"/>
    <property type="match status" value="1"/>
</dbReference>
<evidence type="ECO:0000313" key="7">
    <source>
        <dbReference type="EMBL" id="KAF2172293.1"/>
    </source>
</evidence>
<evidence type="ECO:0000259" key="6">
    <source>
        <dbReference type="PROSITE" id="PS50048"/>
    </source>
</evidence>
<feature type="compositionally biased region" description="Polar residues" evidence="5">
    <location>
        <begin position="194"/>
        <end position="204"/>
    </location>
</feature>
<gene>
    <name evidence="7" type="ORF">M409DRAFT_17527</name>
</gene>
<sequence length="338" mass="37311">MSDAESADKKRNKLGYQRISIACAHCRRRKIRCLVAEDDPEQRCQNCIRLKKECVFYPVDQQAAMDARSEASSKAGIPSGASSTVSSSPTQLVTRQLNTAGQHFGGSFHNATTESPGGFQGVPIPPGGGMPPQGGYAPHEYQHPHRESPSWNGQEFGAHPQAVSVPATGSMPHPFARYGSTAGDTAPFPGSMDQPPQNTRSETMNYPPEHLQQAWPQQQTHQPVRSMSYPVADYSGHNAYMFPFDQQAPGSYVQRQPHPQAQRHDPRLVQMAPQQVPVEHQQYMVPHDQRGTSMPVMPGYPPQQPMPANWYPDPSSFHHPGEEETRDSGYGGYHGRHG</sequence>
<dbReference type="PANTHER" id="PTHR46910">
    <property type="entry name" value="TRANSCRIPTION FACTOR PDR1"/>
    <property type="match status" value="1"/>
</dbReference>
<dbReference type="EMBL" id="ML993581">
    <property type="protein sequence ID" value="KAF2172293.1"/>
    <property type="molecule type" value="Genomic_DNA"/>
</dbReference>
<dbReference type="GeneID" id="54557367"/>
<dbReference type="GO" id="GO:0008270">
    <property type="term" value="F:zinc ion binding"/>
    <property type="evidence" value="ECO:0007669"/>
    <property type="project" value="InterPro"/>
</dbReference>
<dbReference type="GO" id="GO:0003677">
    <property type="term" value="F:DNA binding"/>
    <property type="evidence" value="ECO:0007669"/>
    <property type="project" value="UniProtKB-KW"/>
</dbReference>
<keyword evidence="3" id="KW-0238">DNA-binding</keyword>
<keyword evidence="2" id="KW-0479">Metal-binding</keyword>
<dbReference type="SMART" id="SM00066">
    <property type="entry name" value="GAL4"/>
    <property type="match status" value="1"/>
</dbReference>
<proteinExistence type="predicted"/>
<dbReference type="InterPro" id="IPR036864">
    <property type="entry name" value="Zn2-C6_fun-type_DNA-bd_sf"/>
</dbReference>
<evidence type="ECO:0000256" key="1">
    <source>
        <dbReference type="ARBA" id="ARBA00004123"/>
    </source>
</evidence>
<evidence type="ECO:0000256" key="4">
    <source>
        <dbReference type="ARBA" id="ARBA00023242"/>
    </source>
</evidence>
<feature type="compositionally biased region" description="Gly residues" evidence="5">
    <location>
        <begin position="329"/>
        <end position="338"/>
    </location>
</feature>
<dbReference type="SUPFAM" id="SSF57701">
    <property type="entry name" value="Zn2/Cys6 DNA-binding domain"/>
    <property type="match status" value="1"/>
</dbReference>
<dbReference type="GO" id="GO:0005634">
    <property type="term" value="C:nucleus"/>
    <property type="evidence" value="ECO:0007669"/>
    <property type="project" value="UniProtKB-SubCell"/>
</dbReference>
<dbReference type="RefSeq" id="XP_033673182.1">
    <property type="nucleotide sequence ID" value="XM_033804095.1"/>
</dbReference>
<dbReference type="GO" id="GO:0000981">
    <property type="term" value="F:DNA-binding transcription factor activity, RNA polymerase II-specific"/>
    <property type="evidence" value="ECO:0007669"/>
    <property type="project" value="InterPro"/>
</dbReference>
<name>A0A6A6CZV5_ZASCE</name>
<evidence type="ECO:0000256" key="5">
    <source>
        <dbReference type="SAM" id="MobiDB-lite"/>
    </source>
</evidence>
<reference evidence="7" key="1">
    <citation type="journal article" date="2020" name="Stud. Mycol.">
        <title>101 Dothideomycetes genomes: a test case for predicting lifestyles and emergence of pathogens.</title>
        <authorList>
            <person name="Haridas S."/>
            <person name="Albert R."/>
            <person name="Binder M."/>
            <person name="Bloem J."/>
            <person name="Labutti K."/>
            <person name="Salamov A."/>
            <person name="Andreopoulos B."/>
            <person name="Baker S."/>
            <person name="Barry K."/>
            <person name="Bills G."/>
            <person name="Bluhm B."/>
            <person name="Cannon C."/>
            <person name="Castanera R."/>
            <person name="Culley D."/>
            <person name="Daum C."/>
            <person name="Ezra D."/>
            <person name="Gonzalez J."/>
            <person name="Henrissat B."/>
            <person name="Kuo A."/>
            <person name="Liang C."/>
            <person name="Lipzen A."/>
            <person name="Lutzoni F."/>
            <person name="Magnuson J."/>
            <person name="Mondo S."/>
            <person name="Nolan M."/>
            <person name="Ohm R."/>
            <person name="Pangilinan J."/>
            <person name="Park H.-J."/>
            <person name="Ramirez L."/>
            <person name="Alfaro M."/>
            <person name="Sun H."/>
            <person name="Tritt A."/>
            <person name="Yoshinaga Y."/>
            <person name="Zwiers L.-H."/>
            <person name="Turgeon B."/>
            <person name="Goodwin S."/>
            <person name="Spatafora J."/>
            <person name="Crous P."/>
            <person name="Grigoriev I."/>
        </authorList>
    </citation>
    <scope>NUCLEOTIDE SEQUENCE</scope>
    <source>
        <strain evidence="7">ATCC 36951</strain>
    </source>
</reference>
<organism evidence="7 8">
    <name type="scientific">Zasmidium cellare ATCC 36951</name>
    <dbReference type="NCBI Taxonomy" id="1080233"/>
    <lineage>
        <taxon>Eukaryota</taxon>
        <taxon>Fungi</taxon>
        <taxon>Dikarya</taxon>
        <taxon>Ascomycota</taxon>
        <taxon>Pezizomycotina</taxon>
        <taxon>Dothideomycetes</taxon>
        <taxon>Dothideomycetidae</taxon>
        <taxon>Mycosphaerellales</taxon>
        <taxon>Mycosphaerellaceae</taxon>
        <taxon>Zasmidium</taxon>
    </lineage>
</organism>
<dbReference type="Pfam" id="PF00172">
    <property type="entry name" value="Zn_clus"/>
    <property type="match status" value="1"/>
</dbReference>
<dbReference type="PROSITE" id="PS50048">
    <property type="entry name" value="ZN2_CY6_FUNGAL_2"/>
    <property type="match status" value="1"/>
</dbReference>
<comment type="subcellular location">
    <subcellularLocation>
        <location evidence="1">Nucleus</location>
    </subcellularLocation>
</comment>
<evidence type="ECO:0000256" key="3">
    <source>
        <dbReference type="ARBA" id="ARBA00023125"/>
    </source>
</evidence>
<dbReference type="Proteomes" id="UP000799537">
    <property type="component" value="Unassembled WGS sequence"/>
</dbReference>
<dbReference type="AlphaFoldDB" id="A0A6A6CZV5"/>
<feature type="region of interest" description="Disordered" evidence="5">
    <location>
        <begin position="303"/>
        <end position="338"/>
    </location>
</feature>
<dbReference type="CDD" id="cd00067">
    <property type="entry name" value="GAL4"/>
    <property type="match status" value="1"/>
</dbReference>
<dbReference type="Gene3D" id="4.10.240.10">
    <property type="entry name" value="Zn(2)-C6 fungal-type DNA-binding domain"/>
    <property type="match status" value="1"/>
</dbReference>
<dbReference type="InterPro" id="IPR001138">
    <property type="entry name" value="Zn2Cys6_DnaBD"/>
</dbReference>
<feature type="domain" description="Zn(2)-C6 fungal-type" evidence="6">
    <location>
        <begin position="22"/>
        <end position="56"/>
    </location>
</feature>
<dbReference type="OrthoDB" id="4150019at2759"/>
<keyword evidence="8" id="KW-1185">Reference proteome</keyword>
<dbReference type="InterPro" id="IPR050987">
    <property type="entry name" value="AtrR-like"/>
</dbReference>
<feature type="region of interest" description="Disordered" evidence="5">
    <location>
        <begin position="67"/>
        <end position="205"/>
    </location>
</feature>